<dbReference type="Proteomes" id="UP000831796">
    <property type="component" value="Chromosome"/>
</dbReference>
<dbReference type="RefSeq" id="WP_244674778.1">
    <property type="nucleotide sequence ID" value="NZ_CP095046.1"/>
</dbReference>
<evidence type="ECO:0000313" key="2">
    <source>
        <dbReference type="Proteomes" id="UP000831796"/>
    </source>
</evidence>
<dbReference type="AlphaFoldDB" id="A0A8T9Q4L6"/>
<reference evidence="1" key="1">
    <citation type="submission" date="2022-04" db="EMBL/GenBank/DDBJ databases">
        <title>Hymenobacter sp. isolated from the air.</title>
        <authorList>
            <person name="Won M."/>
            <person name="Lee C.-M."/>
            <person name="Woen H.-Y."/>
            <person name="Kwon S.-W."/>
        </authorList>
    </citation>
    <scope>NUCLEOTIDE SEQUENCE</scope>
    <source>
        <strain evidence="1">5116S-3</strain>
    </source>
</reference>
<gene>
    <name evidence="1" type="ORF">MUN79_22525</name>
</gene>
<organism evidence="1 2">
    <name type="scientific">Hymenobacter cellulosilyticus</name>
    <dbReference type="NCBI Taxonomy" id="2932248"/>
    <lineage>
        <taxon>Bacteria</taxon>
        <taxon>Pseudomonadati</taxon>
        <taxon>Bacteroidota</taxon>
        <taxon>Cytophagia</taxon>
        <taxon>Cytophagales</taxon>
        <taxon>Hymenobacteraceae</taxon>
        <taxon>Hymenobacter</taxon>
    </lineage>
</organism>
<protein>
    <submittedName>
        <fullName evidence="1">Uncharacterized protein</fullName>
    </submittedName>
</protein>
<keyword evidence="2" id="KW-1185">Reference proteome</keyword>
<dbReference type="EMBL" id="CP095046">
    <property type="protein sequence ID" value="UOQ71371.1"/>
    <property type="molecule type" value="Genomic_DNA"/>
</dbReference>
<dbReference type="KEGG" id="hcu:MUN79_22525"/>
<evidence type="ECO:0000313" key="1">
    <source>
        <dbReference type="EMBL" id="UOQ71371.1"/>
    </source>
</evidence>
<proteinExistence type="predicted"/>
<name>A0A8T9Q4L6_9BACT</name>
<accession>A0A8T9Q4L6</accession>
<sequence length="69" mass="7658">MAFQVGDDLSGLASYTLQVGGRFRLLRYEYKNSTLFTEPYDTVGPPLRGPATLRITDQAGNEKVLSFTL</sequence>